<evidence type="ECO:0000256" key="1">
    <source>
        <dbReference type="ARBA" id="ARBA00004651"/>
    </source>
</evidence>
<feature type="transmembrane region" description="Helical" evidence="6">
    <location>
        <begin position="99"/>
        <end position="120"/>
    </location>
</feature>
<keyword evidence="3 6" id="KW-0812">Transmembrane</keyword>
<evidence type="ECO:0000259" key="7">
    <source>
        <dbReference type="Pfam" id="PF03772"/>
    </source>
</evidence>
<dbReference type="PANTHER" id="PTHR30619:SF7">
    <property type="entry name" value="BETA-LACTAMASE DOMAIN PROTEIN"/>
    <property type="match status" value="1"/>
</dbReference>
<reference evidence="8" key="1">
    <citation type="journal article" date="2014" name="Front. Microbiol.">
        <title>High frequency of phylogenetically diverse reductive dehalogenase-homologous genes in deep subseafloor sedimentary metagenomes.</title>
        <authorList>
            <person name="Kawai M."/>
            <person name="Futagami T."/>
            <person name="Toyoda A."/>
            <person name="Takaki Y."/>
            <person name="Nishi S."/>
            <person name="Hori S."/>
            <person name="Arai W."/>
            <person name="Tsubouchi T."/>
            <person name="Morono Y."/>
            <person name="Uchiyama I."/>
            <person name="Ito T."/>
            <person name="Fujiyama A."/>
            <person name="Inagaki F."/>
            <person name="Takami H."/>
        </authorList>
    </citation>
    <scope>NUCLEOTIDE SEQUENCE</scope>
    <source>
        <strain evidence="8">Expedition CK06-06</strain>
    </source>
</reference>
<comment type="subcellular location">
    <subcellularLocation>
        <location evidence="1">Cell membrane</location>
        <topology evidence="1">Multi-pass membrane protein</topology>
    </subcellularLocation>
</comment>
<feature type="transmembrane region" description="Helical" evidence="6">
    <location>
        <begin position="127"/>
        <end position="149"/>
    </location>
</feature>
<evidence type="ECO:0000256" key="5">
    <source>
        <dbReference type="ARBA" id="ARBA00023136"/>
    </source>
</evidence>
<proteinExistence type="predicted"/>
<feature type="domain" description="ComEC/Rec2-related protein" evidence="7">
    <location>
        <begin position="1"/>
        <end position="174"/>
    </location>
</feature>
<feature type="transmembrane region" description="Helical" evidence="6">
    <location>
        <begin position="12"/>
        <end position="32"/>
    </location>
</feature>
<dbReference type="InterPro" id="IPR036866">
    <property type="entry name" value="RibonucZ/Hydroxyglut_hydro"/>
</dbReference>
<protein>
    <recommendedName>
        <fullName evidence="7">ComEC/Rec2-related protein domain-containing protein</fullName>
    </recommendedName>
</protein>
<feature type="transmembrane region" description="Helical" evidence="6">
    <location>
        <begin position="209"/>
        <end position="228"/>
    </location>
</feature>
<dbReference type="EMBL" id="BARV01025675">
    <property type="protein sequence ID" value="GAI46001.1"/>
    <property type="molecule type" value="Genomic_DNA"/>
</dbReference>
<keyword evidence="4 6" id="KW-1133">Transmembrane helix</keyword>
<gene>
    <name evidence="8" type="ORF">S06H3_41621</name>
</gene>
<dbReference type="PANTHER" id="PTHR30619">
    <property type="entry name" value="DNA INTERNALIZATION/COMPETENCE PROTEIN COMEC/REC2"/>
    <property type="match status" value="1"/>
</dbReference>
<evidence type="ECO:0000256" key="6">
    <source>
        <dbReference type="SAM" id="Phobius"/>
    </source>
</evidence>
<dbReference type="AlphaFoldDB" id="X1PU24"/>
<feature type="transmembrane region" description="Helical" evidence="6">
    <location>
        <begin position="155"/>
        <end position="173"/>
    </location>
</feature>
<evidence type="ECO:0000256" key="4">
    <source>
        <dbReference type="ARBA" id="ARBA00022989"/>
    </source>
</evidence>
<dbReference type="Pfam" id="PF03772">
    <property type="entry name" value="Competence"/>
    <property type="match status" value="1"/>
</dbReference>
<keyword evidence="5 6" id="KW-0472">Membrane</keyword>
<comment type="caution">
    <text evidence="8">The sequence shown here is derived from an EMBL/GenBank/DDBJ whole genome shotgun (WGS) entry which is preliminary data.</text>
</comment>
<dbReference type="InterPro" id="IPR052159">
    <property type="entry name" value="Competence_DNA_uptake"/>
</dbReference>
<feature type="non-terminal residue" evidence="8">
    <location>
        <position position="264"/>
    </location>
</feature>
<accession>X1PU24</accession>
<dbReference type="Gene3D" id="3.60.15.10">
    <property type="entry name" value="Ribonuclease Z/Hydroxyacylglutathione hydrolase-like"/>
    <property type="match status" value="1"/>
</dbReference>
<dbReference type="GO" id="GO:0005886">
    <property type="term" value="C:plasma membrane"/>
    <property type="evidence" value="ECO:0007669"/>
    <property type="project" value="UniProtKB-SubCell"/>
</dbReference>
<feature type="transmembrane region" description="Helical" evidence="6">
    <location>
        <begin position="68"/>
        <end position="93"/>
    </location>
</feature>
<sequence>AAAIMVGISPQILWAASFQLSFLAMAGLIFIFPPLQALGRRAVRATLGEDRAAASVANLITDSFSVTLGAILAVWPVVAYYFGIVSFVAPLATLLTLPALPAIIITGALAGGLGLIALPVAQIVSWLAWLFLSYMLLVVNGFAAIPLSFLKVGAINSNLIWTYYLVLALALWLNSHRRQASTLTTKSLTSVKPGINKITNSVSKLPKKWVIPPLLVIAILVSVAAATMPDDNLHVSFLDVGQGDAILIQKGNQQVLVDGGPNPQ</sequence>
<evidence type="ECO:0000256" key="3">
    <source>
        <dbReference type="ARBA" id="ARBA00022692"/>
    </source>
</evidence>
<evidence type="ECO:0000256" key="2">
    <source>
        <dbReference type="ARBA" id="ARBA00022475"/>
    </source>
</evidence>
<dbReference type="InterPro" id="IPR004477">
    <property type="entry name" value="ComEC_N"/>
</dbReference>
<keyword evidence="2" id="KW-1003">Cell membrane</keyword>
<name>X1PU24_9ZZZZ</name>
<organism evidence="8">
    <name type="scientific">marine sediment metagenome</name>
    <dbReference type="NCBI Taxonomy" id="412755"/>
    <lineage>
        <taxon>unclassified sequences</taxon>
        <taxon>metagenomes</taxon>
        <taxon>ecological metagenomes</taxon>
    </lineage>
</organism>
<evidence type="ECO:0000313" key="8">
    <source>
        <dbReference type="EMBL" id="GAI46001.1"/>
    </source>
</evidence>
<feature type="non-terminal residue" evidence="8">
    <location>
        <position position="1"/>
    </location>
</feature>